<feature type="repeat" description="WD" evidence="3">
    <location>
        <begin position="415"/>
        <end position="444"/>
    </location>
</feature>
<dbReference type="PROSITE" id="PS00678">
    <property type="entry name" value="WD_REPEATS_1"/>
    <property type="match status" value="2"/>
</dbReference>
<dbReference type="PROSITE" id="PS50082">
    <property type="entry name" value="WD_REPEATS_2"/>
    <property type="match status" value="5"/>
</dbReference>
<dbReference type="PROSITE" id="PS50294">
    <property type="entry name" value="WD_REPEATS_REGION"/>
    <property type="match status" value="3"/>
</dbReference>
<dbReference type="Pfam" id="PF08614">
    <property type="entry name" value="ATG16"/>
    <property type="match status" value="1"/>
</dbReference>
<dbReference type="InterPro" id="IPR036322">
    <property type="entry name" value="WD40_repeat_dom_sf"/>
</dbReference>
<dbReference type="PANTHER" id="PTHR19848">
    <property type="entry name" value="WD40 REPEAT PROTEIN"/>
    <property type="match status" value="1"/>
</dbReference>
<protein>
    <recommendedName>
        <fullName evidence="5">Autophagy-related protein 16 domain-containing protein</fullName>
    </recommendedName>
</protein>
<keyword evidence="2" id="KW-0677">Repeat</keyword>
<feature type="domain" description="Autophagy-related protein 16" evidence="5">
    <location>
        <begin position="3"/>
        <end position="130"/>
    </location>
</feature>
<evidence type="ECO:0000256" key="4">
    <source>
        <dbReference type="SAM" id="Coils"/>
    </source>
</evidence>
<dbReference type="Pfam" id="PF00400">
    <property type="entry name" value="WD40"/>
    <property type="match status" value="6"/>
</dbReference>
<dbReference type="InterPro" id="IPR013923">
    <property type="entry name" value="Autophagy-rel_prot_16_dom"/>
</dbReference>
<feature type="repeat" description="WD" evidence="3">
    <location>
        <begin position="229"/>
        <end position="270"/>
    </location>
</feature>
<dbReference type="InterPro" id="IPR019775">
    <property type="entry name" value="WD40_repeat_CS"/>
</dbReference>
<gene>
    <name evidence="6" type="ORF">LSP00402_LOCUS19107</name>
</gene>
<keyword evidence="4" id="KW-0175">Coiled coil</keyword>
<evidence type="ECO:0000256" key="1">
    <source>
        <dbReference type="ARBA" id="ARBA00022574"/>
    </source>
</evidence>
<dbReference type="SMART" id="SM00320">
    <property type="entry name" value="WD40"/>
    <property type="match status" value="7"/>
</dbReference>
<reference evidence="6" key="1">
    <citation type="submission" date="2021-01" db="EMBL/GenBank/DDBJ databases">
        <authorList>
            <person name="Corre E."/>
            <person name="Pelletier E."/>
            <person name="Niang G."/>
            <person name="Scheremetjew M."/>
            <person name="Finn R."/>
            <person name="Kale V."/>
            <person name="Holt S."/>
            <person name="Cochrane G."/>
            <person name="Meng A."/>
            <person name="Brown T."/>
            <person name="Cohen L."/>
        </authorList>
    </citation>
    <scope>NUCLEOTIDE SEQUENCE</scope>
    <source>
        <strain evidence="6">CCMP622</strain>
    </source>
</reference>
<accession>A0A7S2XFZ4</accession>
<dbReference type="InterPro" id="IPR015943">
    <property type="entry name" value="WD40/YVTN_repeat-like_dom_sf"/>
</dbReference>
<feature type="repeat" description="WD" evidence="3">
    <location>
        <begin position="187"/>
        <end position="228"/>
    </location>
</feature>
<feature type="repeat" description="WD" evidence="3">
    <location>
        <begin position="271"/>
        <end position="312"/>
    </location>
</feature>
<evidence type="ECO:0000259" key="5">
    <source>
        <dbReference type="Pfam" id="PF08614"/>
    </source>
</evidence>
<sequence>MSAAHIQSLEHQVKQKDEELAGLYKLQATNTQKMLSLSEKAQADAKLLEKKDMEIKALQEASETGDERVEHAMRIKRALEGENAVLKQEIESLRKNIEEAHKKIQALAKENQVLVERILKMKNQQADQMNQMNEMYEKALKLAQENAAEAMNNEKYGGLPDKTGIIDKIAWQRNFDVQMPTRNSKAFIGHKGQASALAFDRRGRTLASCGTDSVVRVYDVKTQTLSDTLSGHTAAVLDIEFSEDDKMIMAAGNDARAIIWSNDTKRQLVTFTGHASKICACAFSLDSTKAFTGSHDRTLRIWDVTTGGCRKKVQCGSAVNYLSVCAGGNIVGTAHLDASVRLWSARDGQQVASWTDIHTRQATSVEFSNDGIYAVTNSRDNTLRLIDIRTYNSIKVFKDPSGKYRNSHNWNNACFSPDGKYVVAGSSNSELFIWDVKTGKLAKRVKSEDERVTGLTGNTTCVRWSPNGQNVVSCDNLGFVMFWTP</sequence>
<organism evidence="6">
    <name type="scientific">Lotharella oceanica</name>
    <dbReference type="NCBI Taxonomy" id="641309"/>
    <lineage>
        <taxon>Eukaryota</taxon>
        <taxon>Sar</taxon>
        <taxon>Rhizaria</taxon>
        <taxon>Cercozoa</taxon>
        <taxon>Chlorarachniophyceae</taxon>
        <taxon>Lotharella</taxon>
    </lineage>
</organism>
<dbReference type="CDD" id="cd00200">
    <property type="entry name" value="WD40"/>
    <property type="match status" value="1"/>
</dbReference>
<dbReference type="PANTHER" id="PTHR19848:SF8">
    <property type="entry name" value="F-BOX AND WD REPEAT DOMAIN CONTAINING 7"/>
    <property type="match status" value="1"/>
</dbReference>
<dbReference type="InterPro" id="IPR001680">
    <property type="entry name" value="WD40_rpt"/>
</dbReference>
<proteinExistence type="predicted"/>
<feature type="coiled-coil region" evidence="4">
    <location>
        <begin position="69"/>
        <end position="153"/>
    </location>
</feature>
<dbReference type="Gene3D" id="2.130.10.10">
    <property type="entry name" value="YVTN repeat-like/Quinoprotein amine dehydrogenase"/>
    <property type="match status" value="2"/>
</dbReference>
<keyword evidence="1 3" id="KW-0853">WD repeat</keyword>
<dbReference type="EMBL" id="HBHP01031055">
    <property type="protein sequence ID" value="CAD9775110.1"/>
    <property type="molecule type" value="Transcribed_RNA"/>
</dbReference>
<feature type="repeat" description="WD" evidence="3">
    <location>
        <begin position="355"/>
        <end position="396"/>
    </location>
</feature>
<evidence type="ECO:0000313" key="6">
    <source>
        <dbReference type="EMBL" id="CAD9775110.1"/>
    </source>
</evidence>
<evidence type="ECO:0000256" key="2">
    <source>
        <dbReference type="ARBA" id="ARBA00022737"/>
    </source>
</evidence>
<name>A0A7S2XFZ4_9EUKA</name>
<dbReference type="SUPFAM" id="SSF50978">
    <property type="entry name" value="WD40 repeat-like"/>
    <property type="match status" value="1"/>
</dbReference>
<dbReference type="AlphaFoldDB" id="A0A7S2XFZ4"/>
<evidence type="ECO:0000256" key="3">
    <source>
        <dbReference type="PROSITE-ProRule" id="PRU00221"/>
    </source>
</evidence>